<dbReference type="EMBL" id="FWFP01000001">
    <property type="protein sequence ID" value="SLN15219.1"/>
    <property type="molecule type" value="Genomic_DNA"/>
</dbReference>
<feature type="signal peptide" evidence="1">
    <location>
        <begin position="1"/>
        <end position="21"/>
    </location>
</feature>
<evidence type="ECO:0000313" key="4">
    <source>
        <dbReference type="Proteomes" id="UP000193778"/>
    </source>
</evidence>
<dbReference type="Pfam" id="PF03781">
    <property type="entry name" value="FGE-sulfatase"/>
    <property type="match status" value="1"/>
</dbReference>
<dbReference type="PANTHER" id="PTHR23150:SF35">
    <property type="entry name" value="BLL6746 PROTEIN"/>
    <property type="match status" value="1"/>
</dbReference>
<dbReference type="PANTHER" id="PTHR23150">
    <property type="entry name" value="SULFATASE MODIFYING FACTOR 1, 2"/>
    <property type="match status" value="1"/>
</dbReference>
<protein>
    <submittedName>
        <fullName evidence="3">Serine/threonine-protein kinase pkn1</fullName>
        <ecNumber evidence="3">2.7.11.1</ecNumber>
    </submittedName>
</protein>
<gene>
    <name evidence="3" type="primary">pkn1</name>
    <name evidence="3" type="ORF">RUM8411_00408</name>
</gene>
<sequence length="320" mass="35303">MTIGRLAILLVLSTFASVVHADYVLSDSTEVEPLEMFQECGDCPEMIVLPLGEFLMGGPPGESKQNVKFDEAGNWIRVTPENPYIAFQEGPVHKVTIDMPVAMGRNEITYDQWMTCVNDGGCGGHEPQDFIRLPKSQRAKTIGKHPVITVSYLDAVSYTDWLNSKVGMDVYRLPTEVEWEYAARAGTQTPFAQGEEVTTDQVNFLGSATEIMLGEVFPDLVARGTPVPVDALDAANAWGLRHMSGNVAERTMSCWKDRYAGWRTSSIYLKKAREPNCERRVTRGGAYPAAMDGSRVAGRGSGLEDTRSRVSGFRVLRALK</sequence>
<proteinExistence type="predicted"/>
<dbReference type="InterPro" id="IPR051043">
    <property type="entry name" value="Sulfatase_Mod_Factor_Kinase"/>
</dbReference>
<reference evidence="4" key="1">
    <citation type="submission" date="2017-03" db="EMBL/GenBank/DDBJ databases">
        <authorList>
            <person name="Rodrigo-Torres L."/>
            <person name="Arahal R.D."/>
            <person name="Lucena T."/>
        </authorList>
    </citation>
    <scope>NUCLEOTIDE SEQUENCE [LARGE SCALE GENOMIC DNA]</scope>
    <source>
        <strain evidence="4">CECT 8411</strain>
    </source>
</reference>
<feature type="domain" description="Sulfatase-modifying factor enzyme-like" evidence="2">
    <location>
        <begin position="43"/>
        <end position="317"/>
    </location>
</feature>
<dbReference type="Proteomes" id="UP000193778">
    <property type="component" value="Unassembled WGS sequence"/>
</dbReference>
<keyword evidence="3" id="KW-0808">Transferase</keyword>
<dbReference type="InterPro" id="IPR042095">
    <property type="entry name" value="SUMF_sf"/>
</dbReference>
<dbReference type="AlphaFoldDB" id="A0A1X6YAT0"/>
<dbReference type="EC" id="2.7.11.1" evidence="3"/>
<name>A0A1X6YAT0_9RHOB</name>
<keyword evidence="1" id="KW-0732">Signal</keyword>
<feature type="chain" id="PRO_5013072651" evidence="1">
    <location>
        <begin position="22"/>
        <end position="320"/>
    </location>
</feature>
<evidence type="ECO:0000313" key="3">
    <source>
        <dbReference type="EMBL" id="SLN15219.1"/>
    </source>
</evidence>
<evidence type="ECO:0000256" key="1">
    <source>
        <dbReference type="SAM" id="SignalP"/>
    </source>
</evidence>
<dbReference type="OrthoDB" id="9768004at2"/>
<keyword evidence="4" id="KW-1185">Reference proteome</keyword>
<keyword evidence="3" id="KW-0418">Kinase</keyword>
<accession>A0A1X6YAT0</accession>
<dbReference type="RefSeq" id="WP_143534805.1">
    <property type="nucleotide sequence ID" value="NZ_FWFP01000001.1"/>
</dbReference>
<dbReference type="Gene3D" id="3.90.1580.10">
    <property type="entry name" value="paralog of FGE (formylglycine-generating enzyme)"/>
    <property type="match status" value="1"/>
</dbReference>
<dbReference type="InterPro" id="IPR005532">
    <property type="entry name" value="SUMF_dom"/>
</dbReference>
<dbReference type="SUPFAM" id="SSF56436">
    <property type="entry name" value="C-type lectin-like"/>
    <property type="match status" value="1"/>
</dbReference>
<dbReference type="InterPro" id="IPR016187">
    <property type="entry name" value="CTDL_fold"/>
</dbReference>
<dbReference type="GO" id="GO:0120147">
    <property type="term" value="F:formylglycine-generating oxidase activity"/>
    <property type="evidence" value="ECO:0007669"/>
    <property type="project" value="TreeGrafter"/>
</dbReference>
<dbReference type="GO" id="GO:0004674">
    <property type="term" value="F:protein serine/threonine kinase activity"/>
    <property type="evidence" value="ECO:0007669"/>
    <property type="project" value="UniProtKB-EC"/>
</dbReference>
<evidence type="ECO:0000259" key="2">
    <source>
        <dbReference type="Pfam" id="PF03781"/>
    </source>
</evidence>
<organism evidence="3 4">
    <name type="scientific">Ruegeria meonggei</name>
    <dbReference type="NCBI Taxonomy" id="1446476"/>
    <lineage>
        <taxon>Bacteria</taxon>
        <taxon>Pseudomonadati</taxon>
        <taxon>Pseudomonadota</taxon>
        <taxon>Alphaproteobacteria</taxon>
        <taxon>Rhodobacterales</taxon>
        <taxon>Roseobacteraceae</taxon>
        <taxon>Ruegeria</taxon>
    </lineage>
</organism>